<feature type="region of interest" description="Disordered" evidence="1">
    <location>
        <begin position="281"/>
        <end position="328"/>
    </location>
</feature>
<keyword evidence="3" id="KW-1185">Reference proteome</keyword>
<name>A0A511MJ17_9NOCA</name>
<comment type="caution">
    <text evidence="2">The sequence shown here is derived from an EMBL/GenBank/DDBJ whole genome shotgun (WGS) entry which is preliminary data.</text>
</comment>
<sequence>MTAQMFGYVQLAAAQTSPNRMAEQLEESARSYGGSVWGRIFCEARSPVRDLWALLHAFDRESGAQVVARLWQFAERERVDLEKLLRSAPPTSALWSLLDALDNADAGHLLVPSPEHFDNLGVPRHVLLHRISQVAPQAKVLYVDSSLGCGERPGRIAEFEVPAFSLAEEIVELNLRKQLTRSGLGDLVEAVDDLMHELVGDAVRASVTNLGSEPGRMRVEVWCPPESATVMVELYETRDHADEPVSEAVQQICGTDHGGSARRARSDTGGTVTRCEIPLPGLDRRNRRAHPPMPETNTAELTCPRRRPFDDQGHWLPPGWAPSLPGGR</sequence>
<protein>
    <submittedName>
        <fullName evidence="2">Uncharacterized protein</fullName>
    </submittedName>
</protein>
<accession>A0A511MJ17</accession>
<proteinExistence type="predicted"/>
<evidence type="ECO:0000313" key="3">
    <source>
        <dbReference type="Proteomes" id="UP000321424"/>
    </source>
</evidence>
<dbReference type="EMBL" id="BJXA01000030">
    <property type="protein sequence ID" value="GEM39926.1"/>
    <property type="molecule type" value="Genomic_DNA"/>
</dbReference>
<evidence type="ECO:0000313" key="2">
    <source>
        <dbReference type="EMBL" id="GEM39926.1"/>
    </source>
</evidence>
<reference evidence="2 3" key="1">
    <citation type="submission" date="2019-07" db="EMBL/GenBank/DDBJ databases">
        <title>Whole genome shotgun sequence of Nocardia ninae NBRC 108245.</title>
        <authorList>
            <person name="Hosoyama A."/>
            <person name="Uohara A."/>
            <person name="Ohji S."/>
            <person name="Ichikawa N."/>
        </authorList>
    </citation>
    <scope>NUCLEOTIDE SEQUENCE [LARGE SCALE GENOMIC DNA]</scope>
    <source>
        <strain evidence="2 3">NBRC 108245</strain>
    </source>
</reference>
<gene>
    <name evidence="2" type="ORF">NN4_44450</name>
</gene>
<organism evidence="2 3">
    <name type="scientific">Nocardia ninae NBRC 108245</name>
    <dbReference type="NCBI Taxonomy" id="1210091"/>
    <lineage>
        <taxon>Bacteria</taxon>
        <taxon>Bacillati</taxon>
        <taxon>Actinomycetota</taxon>
        <taxon>Actinomycetes</taxon>
        <taxon>Mycobacteriales</taxon>
        <taxon>Nocardiaceae</taxon>
        <taxon>Nocardia</taxon>
    </lineage>
</organism>
<evidence type="ECO:0000256" key="1">
    <source>
        <dbReference type="SAM" id="MobiDB-lite"/>
    </source>
</evidence>
<dbReference type="AlphaFoldDB" id="A0A511MJ17"/>
<dbReference type="Proteomes" id="UP000321424">
    <property type="component" value="Unassembled WGS sequence"/>
</dbReference>